<keyword evidence="2" id="KW-1185">Reference proteome</keyword>
<sequence length="98" mass="10571">MATIPAESKSRAVCSLRIQFKLEHASEPRQLSTAESKTPGATVPTTIVAENATTRSQDASGPTSQLCKSVIIGRIREPSLTNNSKSMRECQHSITEKS</sequence>
<name>A0A371ETD0_MUCPR</name>
<reference evidence="1" key="1">
    <citation type="submission" date="2018-05" db="EMBL/GenBank/DDBJ databases">
        <title>Draft genome of Mucuna pruriens seed.</title>
        <authorList>
            <person name="Nnadi N.E."/>
            <person name="Vos R."/>
            <person name="Hasami M.H."/>
            <person name="Devisetty U.K."/>
            <person name="Aguiy J.C."/>
        </authorList>
    </citation>
    <scope>NUCLEOTIDE SEQUENCE [LARGE SCALE GENOMIC DNA]</scope>
    <source>
        <strain evidence="1">JCA_2017</strain>
    </source>
</reference>
<proteinExistence type="predicted"/>
<gene>
    <name evidence="1" type="ORF">CR513_51590</name>
</gene>
<accession>A0A371ETD0</accession>
<evidence type="ECO:0000313" key="2">
    <source>
        <dbReference type="Proteomes" id="UP000257109"/>
    </source>
</evidence>
<dbReference type="EMBL" id="QJKJ01012162">
    <property type="protein sequence ID" value="RDX69311.1"/>
    <property type="molecule type" value="Genomic_DNA"/>
</dbReference>
<comment type="caution">
    <text evidence="1">The sequence shown here is derived from an EMBL/GenBank/DDBJ whole genome shotgun (WGS) entry which is preliminary data.</text>
</comment>
<dbReference type="Proteomes" id="UP000257109">
    <property type="component" value="Unassembled WGS sequence"/>
</dbReference>
<protein>
    <submittedName>
        <fullName evidence="1">Uncharacterized protein</fullName>
    </submittedName>
</protein>
<organism evidence="1 2">
    <name type="scientific">Mucuna pruriens</name>
    <name type="common">Velvet bean</name>
    <name type="synonym">Dolichos pruriens</name>
    <dbReference type="NCBI Taxonomy" id="157652"/>
    <lineage>
        <taxon>Eukaryota</taxon>
        <taxon>Viridiplantae</taxon>
        <taxon>Streptophyta</taxon>
        <taxon>Embryophyta</taxon>
        <taxon>Tracheophyta</taxon>
        <taxon>Spermatophyta</taxon>
        <taxon>Magnoliopsida</taxon>
        <taxon>eudicotyledons</taxon>
        <taxon>Gunneridae</taxon>
        <taxon>Pentapetalae</taxon>
        <taxon>rosids</taxon>
        <taxon>fabids</taxon>
        <taxon>Fabales</taxon>
        <taxon>Fabaceae</taxon>
        <taxon>Papilionoideae</taxon>
        <taxon>50 kb inversion clade</taxon>
        <taxon>NPAAA clade</taxon>
        <taxon>indigoferoid/millettioid clade</taxon>
        <taxon>Phaseoleae</taxon>
        <taxon>Mucuna</taxon>
    </lineage>
</organism>
<dbReference type="AlphaFoldDB" id="A0A371ETD0"/>
<feature type="non-terminal residue" evidence="1">
    <location>
        <position position="1"/>
    </location>
</feature>
<evidence type="ECO:0000313" key="1">
    <source>
        <dbReference type="EMBL" id="RDX69311.1"/>
    </source>
</evidence>